<feature type="domain" description="RES" evidence="2">
    <location>
        <begin position="36"/>
        <end position="216"/>
    </location>
</feature>
<keyword evidence="4" id="KW-1185">Reference proteome</keyword>
<name>E2PXQ0_STRCL</name>
<accession>E2PXQ0</accession>
<feature type="region of interest" description="Disordered" evidence="1">
    <location>
        <begin position="1"/>
        <end position="29"/>
    </location>
</feature>
<dbReference type="EMBL" id="CM000913">
    <property type="protein sequence ID" value="EFG08140.1"/>
    <property type="molecule type" value="Genomic_DNA"/>
</dbReference>
<organism evidence="3 4">
    <name type="scientific">Streptomyces clavuligerus</name>
    <dbReference type="NCBI Taxonomy" id="1901"/>
    <lineage>
        <taxon>Bacteria</taxon>
        <taxon>Bacillati</taxon>
        <taxon>Actinomycetota</taxon>
        <taxon>Actinomycetes</taxon>
        <taxon>Kitasatosporales</taxon>
        <taxon>Streptomycetaceae</taxon>
        <taxon>Streptomyces</taxon>
    </lineage>
</organism>
<gene>
    <name evidence="3" type="ORF">SCLAV_3069</name>
</gene>
<evidence type="ECO:0000313" key="3">
    <source>
        <dbReference type="EMBL" id="EFG08140.1"/>
    </source>
</evidence>
<reference evidence="3 4" key="1">
    <citation type="journal article" date="2010" name="Genome Biol. Evol.">
        <title>The sequence of a 1.8-mb bacterial linear plasmid reveals a rich evolutionary reservoir of secondary metabolic pathways.</title>
        <authorList>
            <person name="Medema M.H."/>
            <person name="Trefzer A."/>
            <person name="Kovalchuk A."/>
            <person name="van den Berg M."/>
            <person name="Mueller U."/>
            <person name="Heijne W."/>
            <person name="Wu L."/>
            <person name="Alam M.T."/>
            <person name="Ronning C.M."/>
            <person name="Nierman W.C."/>
            <person name="Bovenberg R.A.L."/>
            <person name="Breitling R."/>
            <person name="Takano E."/>
        </authorList>
    </citation>
    <scope>NUCLEOTIDE SEQUENCE [LARGE SCALE GENOMIC DNA]</scope>
    <source>
        <strain evidence="4">ATCC 27064 / DSM 738 / JCM 4710 / NBRC 13307 / NCIMB 12785 / NRRL 3585 / VKM Ac-602</strain>
    </source>
</reference>
<dbReference type="Proteomes" id="UP000002357">
    <property type="component" value="Chromosome"/>
</dbReference>
<dbReference type="Pfam" id="PF08808">
    <property type="entry name" value="RES"/>
    <property type="match status" value="1"/>
</dbReference>
<evidence type="ECO:0000259" key="2">
    <source>
        <dbReference type="Pfam" id="PF08808"/>
    </source>
</evidence>
<evidence type="ECO:0000256" key="1">
    <source>
        <dbReference type="SAM" id="MobiDB-lite"/>
    </source>
</evidence>
<dbReference type="InterPro" id="IPR014914">
    <property type="entry name" value="RES_dom"/>
</dbReference>
<proteinExistence type="predicted"/>
<dbReference type="eggNOG" id="ENOG503301G">
    <property type="taxonomic scope" value="Bacteria"/>
</dbReference>
<sequence length="247" mass="27165">MGQPGQTGHTEAGGADLMPSSDNGSVTLLPAPERGVWRLGKRRNPVEYNTLEPETSQGSSAGRFSLATYGMLYCAADPAGCYAEALAHFRVHPEMRALIGGDWDGRPSTMKLGQLTSGWRQDHILVRIVATEETWFLDVDSPATRAVLTEELHGELGAWGVEGPLSDEHIHGRDRRIARQIAAWTVAQRNPDGHRLAHGIAYRSGYGGRQCWAVLSDVDLEPAEQRAIRLEDPDLQDVAREYGLRLF</sequence>
<evidence type="ECO:0000313" key="4">
    <source>
        <dbReference type="Proteomes" id="UP000002357"/>
    </source>
</evidence>
<protein>
    <recommendedName>
        <fullName evidence="2">RES domain-containing protein</fullName>
    </recommendedName>
</protein>
<dbReference type="AlphaFoldDB" id="E2PXQ0"/>